<dbReference type="Pfam" id="PF22967">
    <property type="entry name" value="Ig_NUP210_1st"/>
    <property type="match status" value="1"/>
</dbReference>
<dbReference type="eggNOG" id="KOG1833">
    <property type="taxonomic scope" value="Eukaryota"/>
</dbReference>
<feature type="domain" description="NUP210 Ig-like" evidence="12">
    <location>
        <begin position="30"/>
        <end position="113"/>
    </location>
</feature>
<evidence type="ECO:0000256" key="6">
    <source>
        <dbReference type="ARBA" id="ARBA00023136"/>
    </source>
</evidence>
<dbReference type="InterPro" id="IPR055098">
    <property type="entry name" value="Ig_NUP210_3rd"/>
</dbReference>
<dbReference type="Pfam" id="PF26182">
    <property type="entry name" value="Ig_NUP210_5th"/>
    <property type="match status" value="1"/>
</dbReference>
<evidence type="ECO:0008006" key="16">
    <source>
        <dbReference type="Google" id="ProtNLM"/>
    </source>
</evidence>
<dbReference type="EMBL" id="KI630547">
    <property type="protein sequence ID" value="EYU37294.1"/>
    <property type="molecule type" value="Genomic_DNA"/>
</dbReference>
<comment type="similarity">
    <text evidence="2">Belongs to the NUP210 family.</text>
</comment>
<dbReference type="STRING" id="4155.A0A022RB98"/>
<dbReference type="Pfam" id="PF22969">
    <property type="entry name" value="Ig_NUP210_2nd"/>
    <property type="match status" value="1"/>
</dbReference>
<protein>
    <recommendedName>
        <fullName evidence="16">BIG2 domain-containing protein</fullName>
    </recommendedName>
</protein>
<evidence type="ECO:0000259" key="13">
    <source>
        <dbReference type="Pfam" id="PF22969"/>
    </source>
</evidence>
<comment type="subcellular location">
    <subcellularLocation>
        <location evidence="1">Nucleus membrane</location>
        <topology evidence="1">Single-pass membrane protein</topology>
    </subcellularLocation>
</comment>
<evidence type="ECO:0000313" key="15">
    <source>
        <dbReference type="Proteomes" id="UP000030748"/>
    </source>
</evidence>
<dbReference type="Pfam" id="PF22963">
    <property type="entry name" value="Ig_NUP210_3rd"/>
    <property type="match status" value="1"/>
</dbReference>
<evidence type="ECO:0000259" key="11">
    <source>
        <dbReference type="Pfam" id="PF22963"/>
    </source>
</evidence>
<dbReference type="PANTHER" id="PTHR23019:SF0">
    <property type="entry name" value="NUCLEAR PORE MEMBRANE GLYCOPROTEIN 210"/>
    <property type="match status" value="1"/>
</dbReference>
<keyword evidence="6" id="KW-0472">Membrane</keyword>
<feature type="domain" description="NUP210 Ig-like" evidence="11">
    <location>
        <begin position="242"/>
        <end position="318"/>
    </location>
</feature>
<dbReference type="GO" id="GO:0031965">
    <property type="term" value="C:nuclear membrane"/>
    <property type="evidence" value="ECO:0007669"/>
    <property type="project" value="UniProtKB-SubCell"/>
</dbReference>
<evidence type="ECO:0000256" key="1">
    <source>
        <dbReference type="ARBA" id="ARBA00004590"/>
    </source>
</evidence>
<dbReference type="Pfam" id="PF22962">
    <property type="entry name" value="Ig_NUP210_7th"/>
    <property type="match status" value="1"/>
</dbReference>
<keyword evidence="5" id="KW-1133">Transmembrane helix</keyword>
<proteinExistence type="inferred from homology"/>
<reference evidence="14 15" key="1">
    <citation type="journal article" date="2013" name="Proc. Natl. Acad. Sci. U.S.A.">
        <title>Fine-scale variation in meiotic recombination in Mimulus inferred from population shotgun sequencing.</title>
        <authorList>
            <person name="Hellsten U."/>
            <person name="Wright K.M."/>
            <person name="Jenkins J."/>
            <person name="Shu S."/>
            <person name="Yuan Y."/>
            <person name="Wessler S.R."/>
            <person name="Schmutz J."/>
            <person name="Willis J.H."/>
            <person name="Rokhsar D.S."/>
        </authorList>
    </citation>
    <scope>NUCLEOTIDE SEQUENCE [LARGE SCALE GENOMIC DNA]</scope>
    <source>
        <strain evidence="15">cv. DUN x IM62</strain>
    </source>
</reference>
<dbReference type="InterPro" id="IPR055099">
    <property type="entry name" value="Ig_NUP210_7th"/>
</dbReference>
<evidence type="ECO:0000256" key="9">
    <source>
        <dbReference type="SAM" id="SignalP"/>
    </source>
</evidence>
<evidence type="ECO:0000313" key="14">
    <source>
        <dbReference type="EMBL" id="EYU37294.1"/>
    </source>
</evidence>
<dbReference type="InterPro" id="IPR055096">
    <property type="entry name" value="Ig_NUP210_1st"/>
</dbReference>
<evidence type="ECO:0000259" key="10">
    <source>
        <dbReference type="Pfam" id="PF22962"/>
    </source>
</evidence>
<feature type="signal peptide" evidence="9">
    <location>
        <begin position="1"/>
        <end position="22"/>
    </location>
</feature>
<feature type="domain" description="NUP210 Ig-like" evidence="10">
    <location>
        <begin position="697"/>
        <end position="794"/>
    </location>
</feature>
<dbReference type="InterPro" id="IPR008964">
    <property type="entry name" value="Invasin/intimin_cell_adhesion"/>
</dbReference>
<dbReference type="InterPro" id="IPR055097">
    <property type="entry name" value="Ig_NUP210_2nd"/>
</dbReference>
<evidence type="ECO:0000256" key="2">
    <source>
        <dbReference type="ARBA" id="ARBA00007313"/>
    </source>
</evidence>
<keyword evidence="7" id="KW-0325">Glycoprotein</keyword>
<dbReference type="AlphaFoldDB" id="A0A022RB98"/>
<evidence type="ECO:0000256" key="7">
    <source>
        <dbReference type="ARBA" id="ARBA00023180"/>
    </source>
</evidence>
<dbReference type="Proteomes" id="UP000030748">
    <property type="component" value="Unassembled WGS sequence"/>
</dbReference>
<evidence type="ECO:0000256" key="5">
    <source>
        <dbReference type="ARBA" id="ARBA00022989"/>
    </source>
</evidence>
<sequence>MPLSTPFLVSSLLLLLLHHTASHQAIADGDILLPPKMTHAVEYRIESTDGCFKWSWDDHDLLLVLPEFNSSSQHCSTSARLKSIAHYNGRKETIVYATDSHTGTVVRYRVNVDEISRIQIFNTPHKLDVDGLATLRVRAFDSEDKVFLSLVGLRFMWQMTPEAHGLPRNLVHVPLKDSPLSDYGGFFGDSDIQVNLEESGVFSDLCVVKGTEIGVSIVSVSLLESSSRYLKDEITLTVAEAMSLDPPSPVYVLIGAVVRYTLKSIRSNMPRVVSLPSPFHHWSASNSSVAEVDGETGTARALSLGATQVVVRDTRILGQMQISSLHIVLPDNLLLFLRPLYLCGDCNIPAASRWYLVAGQQYIIHLKALSSTETGTHEVFITANDEIVVDLAHWGQFFCNILPVSVRVANKNKYRLLIAYSSGSEKLIATLAYRTGHGIKKEVLKVSQEFTVCNQIEFVKERAGNCFNRILLPWVPGVYQEFQLKANGGCAVFSSHYKWLSLDAAVVSVSASGIVRARKPGNATIRVMSIFDPLNYDEMVVEVSVPSSLVILPIFPVEVPVGSHLQASVTLRASSGAYFHACDAFGSYIRWKTESESFVIVNTTLRLLAVRLNSSSSSSGPACASTLIYPSGPGRTIVHATLNRENRPSESNVLNVSLRVAAYSPLTIHQASDGNRFGGYWFDTARIGSWNELGRSDDVNLALGTYLDVMLSGGPERWGEDVEFIETVDVIDEGKTYAKSRIFLDRISTVNGNLYRIGCKSLEPFSVIFRRGNLIGEEHRFTAVSEAEMVIICSYPSYILIIPDEELNAHPVIRSARGAERTVTVANGREIRMSAVGICNFDIAFANSSSFILRWELSECEGLAVFDDSKGYSSWERFLKLQNTSGRCTVRSTIVGFNDSLSNPDLSMVLGSYVDLTAAIQLQLVSPIRVSPEFSLLFFSPVARLNISIIGGSCYFDRLVNDTEIVEIHACDDCSQLTLAPKSVGSALVTVRDIGLVHPLSASSTVQVAEMDWIKILTGGAHIRIMEGSFVSVNVSVGVDDGRVFDPSQYVYMGIRVDIEENIVEVVDDYDFSILSERCIRGQNLVLQAMRLGVTTIYLSATKPSGHKILSQPVMLEARHIRYYSTDDQTAESHKFSGRLSAISPGNCTLIATTYGDGDIILLPSIASVSKGLRLVKVKCYVKR</sequence>
<evidence type="ECO:0000256" key="4">
    <source>
        <dbReference type="ARBA" id="ARBA00022729"/>
    </source>
</evidence>
<name>A0A022RB98_ERYGU</name>
<dbReference type="PANTHER" id="PTHR23019">
    <property type="entry name" value="NUCLEAR PORE MEMBRANE GLYCOPROTEIN GP210-RELATED"/>
    <property type="match status" value="1"/>
</dbReference>
<keyword evidence="3" id="KW-0812">Transmembrane</keyword>
<dbReference type="InterPro" id="IPR045197">
    <property type="entry name" value="NUP210-like"/>
</dbReference>
<keyword evidence="4 9" id="KW-0732">Signal</keyword>
<evidence type="ECO:0000256" key="8">
    <source>
        <dbReference type="ARBA" id="ARBA00023242"/>
    </source>
</evidence>
<feature type="chain" id="PRO_5001504962" description="BIG2 domain-containing protein" evidence="9">
    <location>
        <begin position="23"/>
        <end position="1184"/>
    </location>
</feature>
<feature type="domain" description="NUP210 Ig-like" evidence="13">
    <location>
        <begin position="133"/>
        <end position="227"/>
    </location>
</feature>
<organism evidence="14 15">
    <name type="scientific">Erythranthe guttata</name>
    <name type="common">Yellow monkey flower</name>
    <name type="synonym">Mimulus guttatus</name>
    <dbReference type="NCBI Taxonomy" id="4155"/>
    <lineage>
        <taxon>Eukaryota</taxon>
        <taxon>Viridiplantae</taxon>
        <taxon>Streptophyta</taxon>
        <taxon>Embryophyta</taxon>
        <taxon>Tracheophyta</taxon>
        <taxon>Spermatophyta</taxon>
        <taxon>Magnoliopsida</taxon>
        <taxon>eudicotyledons</taxon>
        <taxon>Gunneridae</taxon>
        <taxon>Pentapetalae</taxon>
        <taxon>asterids</taxon>
        <taxon>lamiids</taxon>
        <taxon>Lamiales</taxon>
        <taxon>Phrymaceae</taxon>
        <taxon>Erythranthe</taxon>
    </lineage>
</organism>
<evidence type="ECO:0000259" key="12">
    <source>
        <dbReference type="Pfam" id="PF22967"/>
    </source>
</evidence>
<accession>A0A022RB98</accession>
<gene>
    <name evidence="14" type="ORF">MIMGU_mgv1a000401mg</name>
</gene>
<keyword evidence="15" id="KW-1185">Reference proteome</keyword>
<keyword evidence="8" id="KW-0539">Nucleus</keyword>
<evidence type="ECO:0000256" key="3">
    <source>
        <dbReference type="ARBA" id="ARBA00022692"/>
    </source>
</evidence>
<dbReference type="Gene3D" id="2.60.40.1080">
    <property type="match status" value="1"/>
</dbReference>
<dbReference type="SUPFAM" id="SSF49373">
    <property type="entry name" value="Invasin/intimin cell-adhesion fragments"/>
    <property type="match status" value="1"/>
</dbReference>